<organism evidence="1 2">
    <name type="scientific">Brasilonema octagenarum UFV-OR1</name>
    <dbReference type="NCBI Taxonomy" id="417115"/>
    <lineage>
        <taxon>Bacteria</taxon>
        <taxon>Bacillati</taxon>
        <taxon>Cyanobacteriota</taxon>
        <taxon>Cyanophyceae</taxon>
        <taxon>Nostocales</taxon>
        <taxon>Scytonemataceae</taxon>
        <taxon>Brasilonema</taxon>
        <taxon>Octagenarum group</taxon>
    </lineage>
</organism>
<protein>
    <submittedName>
        <fullName evidence="1">Uncharacterized protein</fullName>
    </submittedName>
</protein>
<dbReference type="EMBL" id="QMEC01000021">
    <property type="protein sequence ID" value="NMF62692.1"/>
    <property type="molecule type" value="Genomic_DNA"/>
</dbReference>
<dbReference type="Proteomes" id="UP000762253">
    <property type="component" value="Unassembled WGS sequence"/>
</dbReference>
<proteinExistence type="predicted"/>
<sequence>MEQNNYGGKNYQIKAESIGHVGDVVYQSPQVTTEELLHKGIQLLNQRAYRQAIDVLSDATKTNPLISDTHYYLAIALLSGEKPRKIDVWTIQSIESELNTAVCGDAKSSKYYMLWAIVKHGYYVMNGFIEKTPTSAQLFSQGQFIETEHAREILDHLDDQKNPYWMHLYKKFGRHN</sequence>
<reference evidence="1 2" key="1">
    <citation type="submission" date="2018-06" db="EMBL/GenBank/DDBJ databases">
        <title>Comparative genomics of Brasilonema spp. strains.</title>
        <authorList>
            <person name="Alvarenga D.O."/>
            <person name="Fiore M.F."/>
            <person name="Varani A.M."/>
        </authorList>
    </citation>
    <scope>NUCLEOTIDE SEQUENCE [LARGE SCALE GENOMIC DNA]</scope>
    <source>
        <strain evidence="1 2">UFV-OR1</strain>
    </source>
</reference>
<name>A0ABX1M2I3_9CYAN</name>
<evidence type="ECO:0000313" key="1">
    <source>
        <dbReference type="EMBL" id="NMF62692.1"/>
    </source>
</evidence>
<dbReference type="SUPFAM" id="SSF48452">
    <property type="entry name" value="TPR-like"/>
    <property type="match status" value="1"/>
</dbReference>
<gene>
    <name evidence="1" type="ORF">DP115_07835</name>
</gene>
<dbReference type="RefSeq" id="WP_169264288.1">
    <property type="nucleotide sequence ID" value="NZ_QMEC01000021.1"/>
</dbReference>
<dbReference type="InterPro" id="IPR011990">
    <property type="entry name" value="TPR-like_helical_dom_sf"/>
</dbReference>
<comment type="caution">
    <text evidence="1">The sequence shown here is derived from an EMBL/GenBank/DDBJ whole genome shotgun (WGS) entry which is preliminary data.</text>
</comment>
<keyword evidence="2" id="KW-1185">Reference proteome</keyword>
<accession>A0ABX1M2I3</accession>
<dbReference type="Gene3D" id="1.25.40.10">
    <property type="entry name" value="Tetratricopeptide repeat domain"/>
    <property type="match status" value="1"/>
</dbReference>
<evidence type="ECO:0000313" key="2">
    <source>
        <dbReference type="Proteomes" id="UP000762253"/>
    </source>
</evidence>